<dbReference type="AlphaFoldDB" id="A0A644Z5Y6"/>
<proteinExistence type="predicted"/>
<dbReference type="PANTHER" id="PTHR30619:SF7">
    <property type="entry name" value="BETA-LACTAMASE DOMAIN PROTEIN"/>
    <property type="match status" value="1"/>
</dbReference>
<dbReference type="GO" id="GO:0003677">
    <property type="term" value="F:DNA binding"/>
    <property type="evidence" value="ECO:0007669"/>
    <property type="project" value="InterPro"/>
</dbReference>
<dbReference type="GO" id="GO:0006281">
    <property type="term" value="P:DNA repair"/>
    <property type="evidence" value="ECO:0007669"/>
    <property type="project" value="InterPro"/>
</dbReference>
<dbReference type="CDD" id="cd07731">
    <property type="entry name" value="ComA-like_MBL-fold"/>
    <property type="match status" value="1"/>
</dbReference>
<sequence length="378" mass="41539">MKSTKRNILILFLALMTYVLASCGVNAEQVSNTSQDTSNTSDKNSGLIVYFLDVGQADCTLIQLPNGEEVLIDAGNYGDGSYIKNYLENLNVDDIEYFILTHPHEDHIGSAKEIINNFTVKKIYMPDVLASSNLYESTMLAIENKDIETIFAKPGLKIIDSPGLKLELLSPKSMYYSELNEYSAVARLEYDNTSFLFTGDAESVSELEMLGGGFNLDSDVLKVVHHGGRTSSSIDFLKAVTPEYSIISCGEDNSYGHPHIETLNRLSDIGSEIYRTDELGTIVAVSNGKDISITSDEVMEIPLAPLEILNTPPVPDSSEVKETPAISETNYVGNKNSLVFHKTDCSSVADMKESNKVFFTIRQNAVDQGYTPCGRCNP</sequence>
<dbReference type="SUPFAM" id="SSF56281">
    <property type="entry name" value="Metallo-hydrolase/oxidoreductase"/>
    <property type="match status" value="1"/>
</dbReference>
<dbReference type="GO" id="GO:0008168">
    <property type="term" value="F:methyltransferase activity"/>
    <property type="evidence" value="ECO:0007669"/>
    <property type="project" value="InterPro"/>
</dbReference>
<protein>
    <recommendedName>
        <fullName evidence="2">Metallo-beta-lactamase domain-containing protein</fullName>
    </recommendedName>
</protein>
<dbReference type="InterPro" id="IPR001279">
    <property type="entry name" value="Metallo-B-lactamas"/>
</dbReference>
<dbReference type="InterPro" id="IPR036866">
    <property type="entry name" value="RibonucZ/Hydroxyglut_hydro"/>
</dbReference>
<dbReference type="Pfam" id="PF02805">
    <property type="entry name" value="Ada_Zn_binding"/>
    <property type="match status" value="1"/>
</dbReference>
<dbReference type="Gene3D" id="3.40.10.10">
    <property type="entry name" value="DNA Methylphosphotriester Repair Domain"/>
    <property type="match status" value="1"/>
</dbReference>
<reference evidence="3" key="1">
    <citation type="submission" date="2019-08" db="EMBL/GenBank/DDBJ databases">
        <authorList>
            <person name="Kucharzyk K."/>
            <person name="Murdoch R.W."/>
            <person name="Higgins S."/>
            <person name="Loffler F."/>
        </authorList>
    </citation>
    <scope>NUCLEOTIDE SEQUENCE</scope>
</reference>
<dbReference type="InterPro" id="IPR052159">
    <property type="entry name" value="Competence_DNA_uptake"/>
</dbReference>
<dbReference type="Pfam" id="PF00753">
    <property type="entry name" value="Lactamase_B"/>
    <property type="match status" value="1"/>
</dbReference>
<dbReference type="SUPFAM" id="SSF57884">
    <property type="entry name" value="Ada DNA repair protein, N-terminal domain (N-Ada 10)"/>
    <property type="match status" value="1"/>
</dbReference>
<dbReference type="PANTHER" id="PTHR30619">
    <property type="entry name" value="DNA INTERNALIZATION/COMPETENCE PROTEIN COMEC/REC2"/>
    <property type="match status" value="1"/>
</dbReference>
<gene>
    <name evidence="3" type="ORF">SDC9_80725</name>
</gene>
<dbReference type="InterPro" id="IPR004026">
    <property type="entry name" value="Ada_DNA_repair_Zn-bd"/>
</dbReference>
<evidence type="ECO:0000313" key="3">
    <source>
        <dbReference type="EMBL" id="MPM34143.1"/>
    </source>
</evidence>
<dbReference type="InterPro" id="IPR035681">
    <property type="entry name" value="ComA-like_MBL"/>
</dbReference>
<dbReference type="PROSITE" id="PS51257">
    <property type="entry name" value="PROKAR_LIPOPROTEIN"/>
    <property type="match status" value="1"/>
</dbReference>
<evidence type="ECO:0000256" key="1">
    <source>
        <dbReference type="ARBA" id="ARBA00023159"/>
    </source>
</evidence>
<name>A0A644Z5Y6_9ZZZZ</name>
<dbReference type="EMBL" id="VSSQ01006883">
    <property type="protein sequence ID" value="MPM34143.1"/>
    <property type="molecule type" value="Genomic_DNA"/>
</dbReference>
<dbReference type="GO" id="GO:0008270">
    <property type="term" value="F:zinc ion binding"/>
    <property type="evidence" value="ECO:0007669"/>
    <property type="project" value="InterPro"/>
</dbReference>
<comment type="caution">
    <text evidence="3">The sequence shown here is derived from an EMBL/GenBank/DDBJ whole genome shotgun (WGS) entry which is preliminary data.</text>
</comment>
<dbReference type="GO" id="GO:0006355">
    <property type="term" value="P:regulation of DNA-templated transcription"/>
    <property type="evidence" value="ECO:0007669"/>
    <property type="project" value="InterPro"/>
</dbReference>
<accession>A0A644Z5Y6</accession>
<feature type="domain" description="Metallo-beta-lactamase" evidence="2">
    <location>
        <begin position="56"/>
        <end position="251"/>
    </location>
</feature>
<evidence type="ECO:0000259" key="2">
    <source>
        <dbReference type="SMART" id="SM00849"/>
    </source>
</evidence>
<organism evidence="3">
    <name type="scientific">bioreactor metagenome</name>
    <dbReference type="NCBI Taxonomy" id="1076179"/>
    <lineage>
        <taxon>unclassified sequences</taxon>
        <taxon>metagenomes</taxon>
        <taxon>ecological metagenomes</taxon>
    </lineage>
</organism>
<dbReference type="Gene3D" id="3.60.15.10">
    <property type="entry name" value="Ribonuclease Z/Hydroxyacylglutathione hydrolase-like"/>
    <property type="match status" value="1"/>
</dbReference>
<keyword evidence="1" id="KW-0010">Activator</keyword>
<dbReference type="InterPro" id="IPR035451">
    <property type="entry name" value="Ada-like_dom_sf"/>
</dbReference>
<dbReference type="SMART" id="SM00849">
    <property type="entry name" value="Lactamase_B"/>
    <property type="match status" value="1"/>
</dbReference>